<evidence type="ECO:0000259" key="5">
    <source>
        <dbReference type="SMART" id="SM00478"/>
    </source>
</evidence>
<protein>
    <recommendedName>
        <fullName evidence="2">DNA-3-methyladenine glycosylase II</fullName>
        <ecNumber evidence="2">3.2.2.21</ecNumber>
    </recommendedName>
</protein>
<dbReference type="Gene3D" id="1.10.340.30">
    <property type="entry name" value="Hypothetical protein, domain 2"/>
    <property type="match status" value="1"/>
</dbReference>
<dbReference type="EC" id="3.2.2.21" evidence="2"/>
<dbReference type="Gene3D" id="1.10.1670.40">
    <property type="match status" value="1"/>
</dbReference>
<dbReference type="SMART" id="SM00478">
    <property type="entry name" value="ENDO3c"/>
    <property type="match status" value="1"/>
</dbReference>
<evidence type="ECO:0000313" key="6">
    <source>
        <dbReference type="EMBL" id="MFC4735068.1"/>
    </source>
</evidence>
<accession>A0ABV9NNV7</accession>
<dbReference type="RefSeq" id="WP_377907692.1">
    <property type="nucleotide sequence ID" value="NZ_JBHSGK010000001.1"/>
</dbReference>
<evidence type="ECO:0000256" key="1">
    <source>
        <dbReference type="ARBA" id="ARBA00000086"/>
    </source>
</evidence>
<dbReference type="PANTHER" id="PTHR43003:SF5">
    <property type="entry name" value="DNA-3-METHYLADENINE GLYCOSYLASE"/>
    <property type="match status" value="1"/>
</dbReference>
<evidence type="ECO:0000256" key="2">
    <source>
        <dbReference type="ARBA" id="ARBA00012000"/>
    </source>
</evidence>
<evidence type="ECO:0000256" key="4">
    <source>
        <dbReference type="ARBA" id="ARBA00023204"/>
    </source>
</evidence>
<dbReference type="InterPro" id="IPR003265">
    <property type="entry name" value="HhH-GPD_domain"/>
</dbReference>
<keyword evidence="3" id="KW-0227">DNA damage</keyword>
<dbReference type="InterPro" id="IPR051912">
    <property type="entry name" value="Alkylbase_DNA_Glycosylase/TA"/>
</dbReference>
<gene>
    <name evidence="6" type="ORF">ACFO4L_00600</name>
</gene>
<dbReference type="PANTHER" id="PTHR43003">
    <property type="entry name" value="DNA-3-METHYLADENINE GLYCOSYLASE"/>
    <property type="match status" value="1"/>
</dbReference>
<evidence type="ECO:0000313" key="7">
    <source>
        <dbReference type="Proteomes" id="UP001595896"/>
    </source>
</evidence>
<dbReference type="Proteomes" id="UP001595896">
    <property type="component" value="Unassembled WGS sequence"/>
</dbReference>
<reference evidence="7" key="1">
    <citation type="journal article" date="2019" name="Int. J. Syst. Evol. Microbiol.">
        <title>The Global Catalogue of Microorganisms (GCM) 10K type strain sequencing project: providing services to taxonomists for standard genome sequencing and annotation.</title>
        <authorList>
            <consortium name="The Broad Institute Genomics Platform"/>
            <consortium name="The Broad Institute Genome Sequencing Center for Infectious Disease"/>
            <person name="Wu L."/>
            <person name="Ma J."/>
        </authorList>
    </citation>
    <scope>NUCLEOTIDE SEQUENCE [LARGE SCALE GENOMIC DNA]</scope>
    <source>
        <strain evidence="7">JCM 12165</strain>
    </source>
</reference>
<comment type="catalytic activity">
    <reaction evidence="1">
        <text>Hydrolysis of alkylated DNA, releasing 3-methyladenine, 3-methylguanine, 7-methylguanine and 7-methyladenine.</text>
        <dbReference type="EC" id="3.2.2.21"/>
    </reaction>
</comment>
<dbReference type="SUPFAM" id="SSF48150">
    <property type="entry name" value="DNA-glycosylase"/>
    <property type="match status" value="1"/>
</dbReference>
<dbReference type="EMBL" id="JBHSGK010000001">
    <property type="protein sequence ID" value="MFC4735068.1"/>
    <property type="molecule type" value="Genomic_DNA"/>
</dbReference>
<dbReference type="CDD" id="cd00056">
    <property type="entry name" value="ENDO3c"/>
    <property type="match status" value="1"/>
</dbReference>
<evidence type="ECO:0000256" key="3">
    <source>
        <dbReference type="ARBA" id="ARBA00022763"/>
    </source>
</evidence>
<name>A0ABV9NNV7_9BACI</name>
<dbReference type="InterPro" id="IPR011257">
    <property type="entry name" value="DNA_glycosylase"/>
</dbReference>
<comment type="caution">
    <text evidence="6">The sequence shown here is derived from an EMBL/GenBank/DDBJ whole genome shotgun (WGS) entry which is preliminary data.</text>
</comment>
<sequence>MATVTIELVRPYRFDQALKRLSIDPLLQLNHEHQELFVPLWIDDKPVPVRMLQTGSMERPVFQLEWDEADEKAVTSEVARLFQWETDLGAVADAFKGTELDPLFQQFRHTPFICDFQRYGSLVKTIIHQQLNMTFAFTLSTRFVHETGFEKSGVWFYPYPETTAALGVADLRELQFSGRKAEYVIDTSALIAEGRLSLDSLVLKDKEEAVAALKAVRGIGRWTAENFLMFGLGELDLFPVQDIGLQNGWKKLRGLDQKPKAEELDYVAKAWPPYRTYAALYLWESIESPPL</sequence>
<keyword evidence="7" id="KW-1185">Reference proteome</keyword>
<organism evidence="6 7">
    <name type="scientific">Bacillus daqingensis</name>
    <dbReference type="NCBI Taxonomy" id="872396"/>
    <lineage>
        <taxon>Bacteria</taxon>
        <taxon>Bacillati</taxon>
        <taxon>Bacillota</taxon>
        <taxon>Bacilli</taxon>
        <taxon>Bacillales</taxon>
        <taxon>Bacillaceae</taxon>
        <taxon>Bacillus</taxon>
    </lineage>
</organism>
<keyword evidence="4" id="KW-0234">DNA repair</keyword>
<proteinExistence type="predicted"/>
<dbReference type="Pfam" id="PF00730">
    <property type="entry name" value="HhH-GPD"/>
    <property type="match status" value="1"/>
</dbReference>
<feature type="domain" description="HhH-GPD" evidence="5">
    <location>
        <begin position="127"/>
        <end position="287"/>
    </location>
</feature>